<evidence type="ECO:0008006" key="5">
    <source>
        <dbReference type="Google" id="ProtNLM"/>
    </source>
</evidence>
<gene>
    <name evidence="2" type="ORF">DO021_09835</name>
    <name evidence="1" type="ORF">EYB58_20505</name>
</gene>
<protein>
    <recommendedName>
        <fullName evidence="5">J domain-containing protein</fullName>
    </recommendedName>
</protein>
<dbReference type="OrthoDB" id="1493672at2"/>
<accession>A0A328FC65</accession>
<dbReference type="AlphaFoldDB" id="A0A328FC65"/>
<keyword evidence="4" id="KW-1185">Reference proteome</keyword>
<evidence type="ECO:0000313" key="2">
    <source>
        <dbReference type="EMBL" id="RAM02231.1"/>
    </source>
</evidence>
<dbReference type="Proteomes" id="UP000248798">
    <property type="component" value="Unassembled WGS sequence"/>
</dbReference>
<dbReference type="RefSeq" id="WP_111956161.1">
    <property type="nucleotide sequence ID" value="NZ_CP036313.1"/>
</dbReference>
<name>A0A328FC65_9BACT</name>
<evidence type="ECO:0000313" key="3">
    <source>
        <dbReference type="Proteomes" id="UP000248798"/>
    </source>
</evidence>
<dbReference type="EMBL" id="QLNI01000017">
    <property type="protein sequence ID" value="RAM02231.1"/>
    <property type="molecule type" value="Genomic_DNA"/>
</dbReference>
<reference evidence="1 4" key="2">
    <citation type="submission" date="2019-02" db="EMBL/GenBank/DDBJ databases">
        <title>Complete genome sequence of Desulfobacter hydrogenophilus AcRS1.</title>
        <authorList>
            <person name="Marietou A."/>
            <person name="Lund M.B."/>
            <person name="Marshall I.P.G."/>
            <person name="Schreiber L."/>
            <person name="Jorgensen B."/>
        </authorList>
    </citation>
    <scope>NUCLEOTIDE SEQUENCE [LARGE SCALE GENOMIC DNA]</scope>
    <source>
        <strain evidence="1 4">AcRS1</strain>
    </source>
</reference>
<reference evidence="2 3" key="1">
    <citation type="submission" date="2018-06" db="EMBL/GenBank/DDBJ databases">
        <title>Complete Genome Sequence of Desulfobacter hydrogenophilus (DSM3380).</title>
        <authorList>
            <person name="Marietou A."/>
            <person name="Schreiber L."/>
            <person name="Marshall I."/>
            <person name="Jorgensen B."/>
        </authorList>
    </citation>
    <scope>NUCLEOTIDE SEQUENCE [LARGE SCALE GENOMIC DNA]</scope>
    <source>
        <strain evidence="2 3">DSM 3380</strain>
    </source>
</reference>
<sequence>MNPYVVLGIDKDASNKEIIQAAALAMRQRRHDARTIAQAQKKLLDPVSRACQAFIHYFDFEDAKKRLGLELDDILTSYDKTEGGDGFDAPCLSIFDGHHGQ</sequence>
<proteinExistence type="predicted"/>
<evidence type="ECO:0000313" key="1">
    <source>
        <dbReference type="EMBL" id="QBH15092.1"/>
    </source>
</evidence>
<dbReference type="EMBL" id="CP036313">
    <property type="protein sequence ID" value="QBH15092.1"/>
    <property type="molecule type" value="Genomic_DNA"/>
</dbReference>
<organism evidence="2 3">
    <name type="scientific">Desulfobacter hydrogenophilus</name>
    <dbReference type="NCBI Taxonomy" id="2291"/>
    <lineage>
        <taxon>Bacteria</taxon>
        <taxon>Pseudomonadati</taxon>
        <taxon>Thermodesulfobacteriota</taxon>
        <taxon>Desulfobacteria</taxon>
        <taxon>Desulfobacterales</taxon>
        <taxon>Desulfobacteraceae</taxon>
        <taxon>Desulfobacter</taxon>
    </lineage>
</organism>
<evidence type="ECO:0000313" key="4">
    <source>
        <dbReference type="Proteomes" id="UP000293902"/>
    </source>
</evidence>
<dbReference type="Proteomes" id="UP000293902">
    <property type="component" value="Chromosome"/>
</dbReference>